<dbReference type="Proteomes" id="UP000813824">
    <property type="component" value="Unassembled WGS sequence"/>
</dbReference>
<dbReference type="SUPFAM" id="SSF52833">
    <property type="entry name" value="Thioredoxin-like"/>
    <property type="match status" value="1"/>
</dbReference>
<keyword evidence="3" id="KW-1185">Reference proteome</keyword>
<dbReference type="Pfam" id="PF22041">
    <property type="entry name" value="GST_C_7"/>
    <property type="match status" value="1"/>
</dbReference>
<name>A0A8K0UHR8_9AGAR</name>
<comment type="caution">
    <text evidence="2">The sequence shown here is derived from an EMBL/GenBank/DDBJ whole genome shotgun (WGS) entry which is preliminary data.</text>
</comment>
<evidence type="ECO:0000313" key="2">
    <source>
        <dbReference type="EMBL" id="KAH8091020.1"/>
    </source>
</evidence>
<dbReference type="Gene3D" id="3.40.30.10">
    <property type="entry name" value="Glutaredoxin"/>
    <property type="match status" value="1"/>
</dbReference>
<reference evidence="2" key="1">
    <citation type="journal article" date="2021" name="New Phytol.">
        <title>Evolutionary innovations through gain and loss of genes in the ectomycorrhizal Boletales.</title>
        <authorList>
            <person name="Wu G."/>
            <person name="Miyauchi S."/>
            <person name="Morin E."/>
            <person name="Kuo A."/>
            <person name="Drula E."/>
            <person name="Varga T."/>
            <person name="Kohler A."/>
            <person name="Feng B."/>
            <person name="Cao Y."/>
            <person name="Lipzen A."/>
            <person name="Daum C."/>
            <person name="Hundley H."/>
            <person name="Pangilinan J."/>
            <person name="Johnson J."/>
            <person name="Barry K."/>
            <person name="LaButti K."/>
            <person name="Ng V."/>
            <person name="Ahrendt S."/>
            <person name="Min B."/>
            <person name="Choi I.G."/>
            <person name="Park H."/>
            <person name="Plett J.M."/>
            <person name="Magnuson J."/>
            <person name="Spatafora J.W."/>
            <person name="Nagy L.G."/>
            <person name="Henrissat B."/>
            <person name="Grigoriev I.V."/>
            <person name="Yang Z.L."/>
            <person name="Xu J."/>
            <person name="Martin F.M."/>
        </authorList>
    </citation>
    <scope>NUCLEOTIDE SEQUENCE</scope>
    <source>
        <strain evidence="2">KKN 215</strain>
    </source>
</reference>
<dbReference type="InterPro" id="IPR004045">
    <property type="entry name" value="Glutathione_S-Trfase_N"/>
</dbReference>
<dbReference type="PROSITE" id="PS50404">
    <property type="entry name" value="GST_NTER"/>
    <property type="match status" value="1"/>
</dbReference>
<dbReference type="OrthoDB" id="4951845at2759"/>
<protein>
    <recommendedName>
        <fullName evidence="1">GST N-terminal domain-containing protein</fullName>
    </recommendedName>
</protein>
<gene>
    <name evidence="2" type="ORF">BXZ70DRAFT_994086</name>
</gene>
<feature type="domain" description="GST N-terminal" evidence="1">
    <location>
        <begin position="10"/>
        <end position="101"/>
    </location>
</feature>
<dbReference type="InterPro" id="IPR036249">
    <property type="entry name" value="Thioredoxin-like_sf"/>
</dbReference>
<dbReference type="EMBL" id="JAEVFJ010000037">
    <property type="protein sequence ID" value="KAH8091020.1"/>
    <property type="molecule type" value="Genomic_DNA"/>
</dbReference>
<dbReference type="Gene3D" id="1.20.1050.10">
    <property type="match status" value="1"/>
</dbReference>
<evidence type="ECO:0000313" key="3">
    <source>
        <dbReference type="Proteomes" id="UP000813824"/>
    </source>
</evidence>
<dbReference type="Pfam" id="PF13409">
    <property type="entry name" value="GST_N_2"/>
    <property type="match status" value="1"/>
</dbReference>
<evidence type="ECO:0000259" key="1">
    <source>
        <dbReference type="PROSITE" id="PS50404"/>
    </source>
</evidence>
<sequence>MSELVLYDIPGKSLESKAWSPSTWRTRYALNYKGLGYRTEWVEYPDIADLCKKIGAGPTGTNSDGSDYYSLPVLYDPSTDTVVPDSTDIAHYLDKTYPDTPPLFPPGTRGFHASFRTAFVAVLGRTHSLWKIVVLRACLNLSERSAAYFRRTREAEEEMTLEEIAPEGEVREKVFKDLEEDLAKMAKWYQAAEDGPFIMGETLCQADIMIAGQLIWARVLLGKDSKDWKRIAAMDSGFWGRFLENLAKYEQVE</sequence>
<dbReference type="InterPro" id="IPR036282">
    <property type="entry name" value="Glutathione-S-Trfase_C_sf"/>
</dbReference>
<dbReference type="SUPFAM" id="SSF47616">
    <property type="entry name" value="GST C-terminal domain-like"/>
    <property type="match status" value="1"/>
</dbReference>
<dbReference type="AlphaFoldDB" id="A0A8K0UHR8"/>
<organism evidence="2 3">
    <name type="scientific">Cristinia sonorae</name>
    <dbReference type="NCBI Taxonomy" id="1940300"/>
    <lineage>
        <taxon>Eukaryota</taxon>
        <taxon>Fungi</taxon>
        <taxon>Dikarya</taxon>
        <taxon>Basidiomycota</taxon>
        <taxon>Agaricomycotina</taxon>
        <taxon>Agaricomycetes</taxon>
        <taxon>Agaricomycetidae</taxon>
        <taxon>Agaricales</taxon>
        <taxon>Pleurotineae</taxon>
        <taxon>Stephanosporaceae</taxon>
        <taxon>Cristinia</taxon>
    </lineage>
</organism>
<dbReference type="InterPro" id="IPR054416">
    <property type="entry name" value="GST_UstS-like_C"/>
</dbReference>
<accession>A0A8K0UHR8</accession>
<proteinExistence type="predicted"/>